<evidence type="ECO:0000256" key="4">
    <source>
        <dbReference type="PROSITE-ProRule" id="PRU10040"/>
    </source>
</evidence>
<evidence type="ECO:0000259" key="6">
    <source>
        <dbReference type="Pfam" id="PF01095"/>
    </source>
</evidence>
<organism evidence="7 8">
    <name type="scientific">Lachnoclostridium phytofermentans</name>
    <dbReference type="NCBI Taxonomy" id="66219"/>
    <lineage>
        <taxon>Bacteria</taxon>
        <taxon>Bacillati</taxon>
        <taxon>Bacillota</taxon>
        <taxon>Clostridia</taxon>
        <taxon>Lachnospirales</taxon>
        <taxon>Lachnospiraceae</taxon>
    </lineage>
</organism>
<dbReference type="GO" id="GO:0030599">
    <property type="term" value="F:pectinesterase activity"/>
    <property type="evidence" value="ECO:0007669"/>
    <property type="project" value="UniProtKB-UniRule"/>
</dbReference>
<comment type="caution">
    <text evidence="7">The sequence shown here is derived from an EMBL/GenBank/DDBJ whole genome shotgun (WGS) entry which is preliminary data.</text>
</comment>
<dbReference type="EC" id="3.1.1.11" evidence="5"/>
<evidence type="ECO:0000256" key="1">
    <source>
        <dbReference type="ARBA" id="ARBA00008891"/>
    </source>
</evidence>
<keyword evidence="2 5" id="KW-0378">Hydrolase</keyword>
<dbReference type="PROSITE" id="PS00503">
    <property type="entry name" value="PECTINESTERASE_2"/>
    <property type="match status" value="1"/>
</dbReference>
<dbReference type="AlphaFoldDB" id="A0A3D2X4P8"/>
<evidence type="ECO:0000313" key="7">
    <source>
        <dbReference type="EMBL" id="HCL02082.1"/>
    </source>
</evidence>
<comment type="similarity">
    <text evidence="1">Belongs to the pectinesterase family.</text>
</comment>
<dbReference type="InterPro" id="IPR033131">
    <property type="entry name" value="Pectinesterase_Asp_AS"/>
</dbReference>
<feature type="domain" description="Pectinesterase catalytic" evidence="6">
    <location>
        <begin position="13"/>
        <end position="144"/>
    </location>
</feature>
<dbReference type="PANTHER" id="PTHR31321:SF57">
    <property type="entry name" value="PECTINESTERASE 53-RELATED"/>
    <property type="match status" value="1"/>
</dbReference>
<feature type="active site" evidence="4">
    <location>
        <position position="183"/>
    </location>
</feature>
<evidence type="ECO:0000256" key="3">
    <source>
        <dbReference type="ARBA" id="ARBA00023085"/>
    </source>
</evidence>
<feature type="domain" description="Pectinesterase catalytic" evidence="6">
    <location>
        <begin position="169"/>
        <end position="334"/>
    </location>
</feature>
<name>A0A3D2X4P8_9FIRM</name>
<evidence type="ECO:0000256" key="2">
    <source>
        <dbReference type="ARBA" id="ARBA00022801"/>
    </source>
</evidence>
<dbReference type="SUPFAM" id="SSF51126">
    <property type="entry name" value="Pectin lyase-like"/>
    <property type="match status" value="1"/>
</dbReference>
<accession>A0A3D2X4P8</accession>
<dbReference type="EMBL" id="DPVV01000223">
    <property type="protein sequence ID" value="HCL02082.1"/>
    <property type="molecule type" value="Genomic_DNA"/>
</dbReference>
<dbReference type="GO" id="GO:0045490">
    <property type="term" value="P:pectin catabolic process"/>
    <property type="evidence" value="ECO:0007669"/>
    <property type="project" value="UniProtKB-UniRule"/>
</dbReference>
<dbReference type="PROSITE" id="PS00800">
    <property type="entry name" value="PECTINESTERASE_1"/>
    <property type="match status" value="1"/>
</dbReference>
<reference evidence="7 8" key="1">
    <citation type="journal article" date="2018" name="Nat. Biotechnol.">
        <title>A standardized bacterial taxonomy based on genome phylogeny substantially revises the tree of life.</title>
        <authorList>
            <person name="Parks D.H."/>
            <person name="Chuvochina M."/>
            <person name="Waite D.W."/>
            <person name="Rinke C."/>
            <person name="Skarshewski A."/>
            <person name="Chaumeil P.A."/>
            <person name="Hugenholtz P."/>
        </authorList>
    </citation>
    <scope>NUCLEOTIDE SEQUENCE [LARGE SCALE GENOMIC DNA]</scope>
    <source>
        <strain evidence="7">UBA11728</strain>
    </source>
</reference>
<dbReference type="PANTHER" id="PTHR31321">
    <property type="entry name" value="ACYL-COA THIOESTER HYDROLASE YBHC-RELATED"/>
    <property type="match status" value="1"/>
</dbReference>
<dbReference type="UniPathway" id="UPA00545">
    <property type="reaction ID" value="UER00823"/>
</dbReference>
<dbReference type="InterPro" id="IPR018040">
    <property type="entry name" value="Pectinesterase_Tyr_AS"/>
</dbReference>
<dbReference type="Gene3D" id="2.160.20.10">
    <property type="entry name" value="Single-stranded right-handed beta-helix, Pectin lyase-like"/>
    <property type="match status" value="1"/>
</dbReference>
<evidence type="ECO:0000256" key="5">
    <source>
        <dbReference type="RuleBase" id="RU000589"/>
    </source>
</evidence>
<dbReference type="Pfam" id="PF01095">
    <property type="entry name" value="Pectinesterase"/>
    <property type="match status" value="2"/>
</dbReference>
<dbReference type="InterPro" id="IPR012334">
    <property type="entry name" value="Pectin_lyas_fold"/>
</dbReference>
<evidence type="ECO:0000313" key="8">
    <source>
        <dbReference type="Proteomes" id="UP000262969"/>
    </source>
</evidence>
<dbReference type="Proteomes" id="UP000262969">
    <property type="component" value="Unassembled WGS sequence"/>
</dbReference>
<dbReference type="GO" id="GO:0042545">
    <property type="term" value="P:cell wall modification"/>
    <property type="evidence" value="ECO:0007669"/>
    <property type="project" value="UniProtKB-UniRule"/>
</dbReference>
<protein>
    <recommendedName>
        <fullName evidence="5">Pectinesterase</fullName>
        <ecNumber evidence="5">3.1.1.11</ecNumber>
    </recommendedName>
</protein>
<proteinExistence type="inferred from homology"/>
<keyword evidence="3 5" id="KW-0063">Aspartyl esterase</keyword>
<comment type="catalytic activity">
    <reaction evidence="5">
        <text>[(1-&gt;4)-alpha-D-galacturonosyl methyl ester](n) + n H2O = [(1-&gt;4)-alpha-D-galacturonosyl](n) + n methanol + n H(+)</text>
        <dbReference type="Rhea" id="RHEA:22380"/>
        <dbReference type="Rhea" id="RHEA-COMP:14570"/>
        <dbReference type="Rhea" id="RHEA-COMP:14573"/>
        <dbReference type="ChEBI" id="CHEBI:15377"/>
        <dbReference type="ChEBI" id="CHEBI:15378"/>
        <dbReference type="ChEBI" id="CHEBI:17790"/>
        <dbReference type="ChEBI" id="CHEBI:140522"/>
        <dbReference type="ChEBI" id="CHEBI:140523"/>
        <dbReference type="EC" id="3.1.1.11"/>
    </reaction>
</comment>
<comment type="pathway">
    <text evidence="5">Glycan metabolism; pectin degradation; 2-dehydro-3-deoxy-D-gluconate from pectin: step 1/5.</text>
</comment>
<dbReference type="InterPro" id="IPR000070">
    <property type="entry name" value="Pectinesterase_cat"/>
</dbReference>
<dbReference type="InterPro" id="IPR011050">
    <property type="entry name" value="Pectin_lyase_fold/virulence"/>
</dbReference>
<dbReference type="GO" id="GO:0009279">
    <property type="term" value="C:cell outer membrane"/>
    <property type="evidence" value="ECO:0007669"/>
    <property type="project" value="TreeGrafter"/>
</dbReference>
<sequence length="345" mass="38890">MSRTIYVSKHKTSEHEFSTITDALLSIPEGTIEPVTIFIKKGTYKEKLVIKQPNLTLIGESKEETILTFDDYANMIMEDGSKRGTFRTPSVFIDANDFTAKNLTFQNSSGFGHQVGQALALYVDGDRMVFDNCILLGSQDTLFTAPLPPTANQAGGFTGPKEFEPRVNGRQYYRDCYIEGDVDFIFGSATAYFDHCEIFSQKTDDLPPAKQEEEQKNYGYITAASTAKGQEYGYVFSHCRLTSDCPKHSVYLGRPWRNFAKTVFLHCEIGEHIREEGWHDWNKPEAHETMLYAEYQSTGEGAKAITEGKRASFSKQLSDQEALKYTRERVLAGDDNWGTTLTLAD</sequence>
<gene>
    <name evidence="7" type="ORF">DHW61_06635</name>
</gene>